<dbReference type="OMA" id="MIRRITM"/>
<dbReference type="EMBL" id="KE123951">
    <property type="protein sequence ID" value="EPB88431.1"/>
    <property type="molecule type" value="Genomic_DNA"/>
</dbReference>
<gene>
    <name evidence="1" type="ORF">HMPREF1544_04782</name>
</gene>
<dbReference type="OrthoDB" id="2417874at2759"/>
<sequence length="265" mass="30656">MPTQVFLPNRSEIGINFDEASNTKINYGKSIAFPIHGGKKEGFFDVRLRSNIQQKMKWYDCNSPYYIKYLGYPIYVTVQERDSFIADLTTKIKAQVDFFMIRRITMFGQAKAANTMILSNLWHILRLTLIPKAAINKLNAIIYQYIEAGLGLFHIETQQQSLQMRYIRAFLTHNQQQVIPAFLYRLMVQALRLETNNASTQSIMLFPDTRYKSNLKEDALKLILETMDIVSLQCSPNLEEIELSASNCMSLPISAICKNWQDKEE</sequence>
<protein>
    <submittedName>
        <fullName evidence="1">Uncharacterized protein</fullName>
    </submittedName>
</protein>
<dbReference type="InParanoid" id="S2JDU8"/>
<reference evidence="2" key="1">
    <citation type="submission" date="2013-05" db="EMBL/GenBank/DDBJ databases">
        <title>The Genome sequence of Mucor circinelloides f. circinelloides 1006PhL.</title>
        <authorList>
            <consortium name="The Broad Institute Genomics Platform"/>
            <person name="Cuomo C."/>
            <person name="Earl A."/>
            <person name="Findley K."/>
            <person name="Lee S.C."/>
            <person name="Walker B."/>
            <person name="Young S."/>
            <person name="Zeng Q."/>
            <person name="Gargeya S."/>
            <person name="Fitzgerald M."/>
            <person name="Haas B."/>
            <person name="Abouelleil A."/>
            <person name="Allen A.W."/>
            <person name="Alvarado L."/>
            <person name="Arachchi H.M."/>
            <person name="Berlin A.M."/>
            <person name="Chapman S.B."/>
            <person name="Gainer-Dewar J."/>
            <person name="Goldberg J."/>
            <person name="Griggs A."/>
            <person name="Gujja S."/>
            <person name="Hansen M."/>
            <person name="Howarth C."/>
            <person name="Imamovic A."/>
            <person name="Ireland A."/>
            <person name="Larimer J."/>
            <person name="McCowan C."/>
            <person name="Murphy C."/>
            <person name="Pearson M."/>
            <person name="Poon T.W."/>
            <person name="Priest M."/>
            <person name="Roberts A."/>
            <person name="Saif S."/>
            <person name="Shea T."/>
            <person name="Sisk P."/>
            <person name="Sykes S."/>
            <person name="Wortman J."/>
            <person name="Nusbaum C."/>
            <person name="Birren B."/>
        </authorList>
    </citation>
    <scope>NUCLEOTIDE SEQUENCE [LARGE SCALE GENOMIC DNA]</scope>
    <source>
        <strain evidence="2">1006PhL</strain>
    </source>
</reference>
<evidence type="ECO:0000313" key="2">
    <source>
        <dbReference type="Proteomes" id="UP000014254"/>
    </source>
</evidence>
<proteinExistence type="predicted"/>
<organism evidence="1 2">
    <name type="scientific">Mucor circinelloides f. circinelloides (strain 1006PhL)</name>
    <name type="common">Mucormycosis agent</name>
    <name type="synonym">Calyptromyces circinelloides</name>
    <dbReference type="NCBI Taxonomy" id="1220926"/>
    <lineage>
        <taxon>Eukaryota</taxon>
        <taxon>Fungi</taxon>
        <taxon>Fungi incertae sedis</taxon>
        <taxon>Mucoromycota</taxon>
        <taxon>Mucoromycotina</taxon>
        <taxon>Mucoromycetes</taxon>
        <taxon>Mucorales</taxon>
        <taxon>Mucorineae</taxon>
        <taxon>Mucoraceae</taxon>
        <taxon>Mucor</taxon>
    </lineage>
</organism>
<dbReference type="AlphaFoldDB" id="S2JDU8"/>
<dbReference type="Proteomes" id="UP000014254">
    <property type="component" value="Unassembled WGS sequence"/>
</dbReference>
<dbReference type="STRING" id="1220926.S2JDU8"/>
<name>S2JDU8_MUCC1</name>
<evidence type="ECO:0000313" key="1">
    <source>
        <dbReference type="EMBL" id="EPB88431.1"/>
    </source>
</evidence>
<keyword evidence="2" id="KW-1185">Reference proteome</keyword>
<dbReference type="VEuPathDB" id="FungiDB:HMPREF1544_04782"/>
<accession>S2JDU8</accession>